<dbReference type="InterPro" id="IPR025578">
    <property type="entry name" value="DUF4359"/>
</dbReference>
<name>A0A926Z5Y1_9CYAN</name>
<evidence type="ECO:0000313" key="1">
    <source>
        <dbReference type="EMBL" id="MBD2150756.1"/>
    </source>
</evidence>
<comment type="caution">
    <text evidence="1">The sequence shown here is derived from an EMBL/GenBank/DDBJ whole genome shotgun (WGS) entry which is preliminary data.</text>
</comment>
<sequence>MKIKTILIGVAILAVVMAVSNPNKERYIEYTVDRFSETGRSSLCTGVGDAQQQCKFAVALLASQGKPLIRAFLENSTRQQNFLLFSIYTTELPNQKLTAIAAFGNFLSN</sequence>
<accession>A0A926Z5Y1</accession>
<reference evidence="1" key="1">
    <citation type="journal article" date="2015" name="ISME J.">
        <title>Draft Genome Sequence of Streptomyces incarnatus NRRL8089, which Produces the Nucleoside Antibiotic Sinefungin.</title>
        <authorList>
            <person name="Oshima K."/>
            <person name="Hattori M."/>
            <person name="Shimizu H."/>
            <person name="Fukuda K."/>
            <person name="Nemoto M."/>
            <person name="Inagaki K."/>
            <person name="Tamura T."/>
        </authorList>
    </citation>
    <scope>NUCLEOTIDE SEQUENCE</scope>
    <source>
        <strain evidence="1">FACHB-1277</strain>
    </source>
</reference>
<dbReference type="RefSeq" id="WP_190351120.1">
    <property type="nucleotide sequence ID" value="NZ_JACJPY010000033.1"/>
</dbReference>
<dbReference type="Proteomes" id="UP000631421">
    <property type="component" value="Unassembled WGS sequence"/>
</dbReference>
<proteinExistence type="predicted"/>
<dbReference type="Pfam" id="PF14271">
    <property type="entry name" value="DUF4359"/>
    <property type="match status" value="1"/>
</dbReference>
<reference evidence="1" key="2">
    <citation type="submission" date="2020-08" db="EMBL/GenBank/DDBJ databases">
        <authorList>
            <person name="Chen M."/>
            <person name="Teng W."/>
            <person name="Zhao L."/>
            <person name="Hu C."/>
            <person name="Zhou Y."/>
            <person name="Han B."/>
            <person name="Song L."/>
            <person name="Shu W."/>
        </authorList>
    </citation>
    <scope>NUCLEOTIDE SEQUENCE</scope>
    <source>
        <strain evidence="1">FACHB-1277</strain>
    </source>
</reference>
<evidence type="ECO:0000313" key="2">
    <source>
        <dbReference type="Proteomes" id="UP000631421"/>
    </source>
</evidence>
<protein>
    <submittedName>
        <fullName evidence="1">DUF4359 domain-containing protein</fullName>
    </submittedName>
</protein>
<gene>
    <name evidence="1" type="ORF">H6F44_11585</name>
</gene>
<dbReference type="AlphaFoldDB" id="A0A926Z5Y1"/>
<organism evidence="1 2">
    <name type="scientific">Pseudanabaena cinerea FACHB-1277</name>
    <dbReference type="NCBI Taxonomy" id="2949581"/>
    <lineage>
        <taxon>Bacteria</taxon>
        <taxon>Bacillati</taxon>
        <taxon>Cyanobacteriota</taxon>
        <taxon>Cyanophyceae</taxon>
        <taxon>Pseudanabaenales</taxon>
        <taxon>Pseudanabaenaceae</taxon>
        <taxon>Pseudanabaena</taxon>
        <taxon>Pseudanabaena cinerea</taxon>
    </lineage>
</organism>
<dbReference type="EMBL" id="JACJPY010000033">
    <property type="protein sequence ID" value="MBD2150756.1"/>
    <property type="molecule type" value="Genomic_DNA"/>
</dbReference>
<keyword evidence="2" id="KW-1185">Reference proteome</keyword>